<keyword evidence="5" id="KW-0328">Glycosyltransferase</keyword>
<evidence type="ECO:0000256" key="2">
    <source>
        <dbReference type="ARBA" id="ARBA00004922"/>
    </source>
</evidence>
<comment type="pathway">
    <text evidence="2">Protein modification; protein glycosylation.</text>
</comment>
<evidence type="ECO:0000256" key="7">
    <source>
        <dbReference type="ARBA" id="ARBA00022692"/>
    </source>
</evidence>
<proteinExistence type="inferred from homology"/>
<evidence type="ECO:0000256" key="1">
    <source>
        <dbReference type="ARBA" id="ARBA00004606"/>
    </source>
</evidence>
<keyword evidence="8" id="KW-0547">Nucleotide-binding</keyword>
<dbReference type="Pfam" id="PF02434">
    <property type="entry name" value="Fringe"/>
    <property type="match status" value="1"/>
</dbReference>
<comment type="similarity">
    <text evidence="3">Belongs to the glycosyltransferase 31 family. Beta3-Gal-T subfamily.</text>
</comment>
<name>A0AAJ0CH31_9HYPO</name>
<keyword evidence="9" id="KW-0735">Signal-anchor</keyword>
<feature type="domain" description="Fringe-like glycosyltransferase" evidence="12">
    <location>
        <begin position="176"/>
        <end position="249"/>
    </location>
</feature>
<keyword evidence="7" id="KW-0812">Transmembrane</keyword>
<dbReference type="GO" id="GO:0000166">
    <property type="term" value="F:nucleotide binding"/>
    <property type="evidence" value="ECO:0007669"/>
    <property type="project" value="UniProtKB-KW"/>
</dbReference>
<keyword evidence="10" id="KW-1133">Transmembrane helix</keyword>
<dbReference type="PANTHER" id="PTHR23033:SF40">
    <property type="entry name" value="APPLE DOMAIN-CONTAINING PROTEIN"/>
    <property type="match status" value="1"/>
</dbReference>
<dbReference type="EMBL" id="JASWJB010000329">
    <property type="protein sequence ID" value="KAK2591514.1"/>
    <property type="molecule type" value="Genomic_DNA"/>
</dbReference>
<keyword evidence="11" id="KW-0472">Membrane</keyword>
<evidence type="ECO:0000256" key="3">
    <source>
        <dbReference type="ARBA" id="ARBA00006462"/>
    </source>
</evidence>
<comment type="subcellular location">
    <subcellularLocation>
        <location evidence="1">Membrane</location>
        <topology evidence="1">Single-pass type II membrane protein</topology>
    </subcellularLocation>
</comment>
<evidence type="ECO:0000313" key="14">
    <source>
        <dbReference type="Proteomes" id="UP001251528"/>
    </source>
</evidence>
<dbReference type="GO" id="GO:0016020">
    <property type="term" value="C:membrane"/>
    <property type="evidence" value="ECO:0007669"/>
    <property type="project" value="UniProtKB-SubCell"/>
</dbReference>
<evidence type="ECO:0000256" key="6">
    <source>
        <dbReference type="ARBA" id="ARBA00022679"/>
    </source>
</evidence>
<dbReference type="GO" id="GO:0016263">
    <property type="term" value="F:glycoprotein-N-acetylgalactosamine 3-beta-galactosyltransferase activity"/>
    <property type="evidence" value="ECO:0007669"/>
    <property type="project" value="UniProtKB-EC"/>
</dbReference>
<evidence type="ECO:0000256" key="4">
    <source>
        <dbReference type="ARBA" id="ARBA00012557"/>
    </source>
</evidence>
<gene>
    <name evidence="13" type="ORF">QQS21_010789</name>
</gene>
<dbReference type="EC" id="2.4.1.122" evidence="4"/>
<keyword evidence="14" id="KW-1185">Reference proteome</keyword>
<evidence type="ECO:0000256" key="5">
    <source>
        <dbReference type="ARBA" id="ARBA00022676"/>
    </source>
</evidence>
<dbReference type="Proteomes" id="UP001251528">
    <property type="component" value="Unassembled WGS sequence"/>
</dbReference>
<keyword evidence="6" id="KW-0808">Transferase</keyword>
<evidence type="ECO:0000256" key="8">
    <source>
        <dbReference type="ARBA" id="ARBA00022741"/>
    </source>
</evidence>
<reference evidence="13" key="1">
    <citation type="submission" date="2023-06" db="EMBL/GenBank/DDBJ databases">
        <title>Conoideocrella luteorostrata (Hypocreales: Clavicipitaceae), a potential biocontrol fungus for elongate hemlock scale in United States Christmas tree production areas.</title>
        <authorList>
            <person name="Barrett H."/>
            <person name="Lovett B."/>
            <person name="Macias A.M."/>
            <person name="Stajich J.E."/>
            <person name="Kasson M.T."/>
        </authorList>
    </citation>
    <scope>NUCLEOTIDE SEQUENCE</scope>
    <source>
        <strain evidence="13">ARSEF 14590</strain>
    </source>
</reference>
<comment type="caution">
    <text evidence="13">The sequence shown here is derived from an EMBL/GenBank/DDBJ whole genome shotgun (WGS) entry which is preliminary data.</text>
</comment>
<sequence length="482" mass="55344">MSFKSRRIIVSSLAVFALILLTTFSWGQRGRIYRDGHLSLTRLCGDDRPITQSPPLPPLRPVGDNDECAHFPNTTNVLVLLKTGASESYKRLPIHFMTILKCLPNNFLIFSDMAQTIAGHTVHDSLEHVLGSVKNKHPDFEIYHRQKKCPVASGECNKNHDVASQGWNLDKYKNSHMAEIAYRMRPQYDWYFFIDADTYVSFRNLMRWLPNVNPDRPHYIGSIEYSGPFPFAHGGSGYLMSRALMKSMQSGNPGLGNKYDEGVARHCCGDIMWSDIVLKETGLTPENMWPAFNGRKANTLSYSEKQWCQPVITLHKMLAEDIDDMYAFETNFDKSGGSLRIKDVFHQFLDPNLRKLQADWDNGSDDVFYADPQIDVKARKNDEWSQLPDRVKKDDLSDLERAAHKSHGDCSKACDSMDDCFQYRYLDGVCGIGRNIRHGVAVKRDEKDSKRVFSGWRVDKIRQWVKDQGECQQPWEWPVKDQ</sequence>
<dbReference type="PANTHER" id="PTHR23033">
    <property type="entry name" value="BETA1,3-GALACTOSYLTRANSFERASE"/>
    <property type="match status" value="1"/>
</dbReference>
<dbReference type="Gene3D" id="3.90.550.50">
    <property type="match status" value="1"/>
</dbReference>
<dbReference type="InterPro" id="IPR003378">
    <property type="entry name" value="Fringe-like_glycosylTrfase"/>
</dbReference>
<protein>
    <recommendedName>
        <fullName evidence="4">N-acetylgalactosaminide beta-1,3-galactosyltransferase</fullName>
        <ecNumber evidence="4">2.4.1.122</ecNumber>
    </recommendedName>
</protein>
<evidence type="ECO:0000256" key="10">
    <source>
        <dbReference type="ARBA" id="ARBA00022989"/>
    </source>
</evidence>
<dbReference type="AlphaFoldDB" id="A0AAJ0CH31"/>
<evidence type="ECO:0000259" key="12">
    <source>
        <dbReference type="Pfam" id="PF02434"/>
    </source>
</evidence>
<organism evidence="13 14">
    <name type="scientific">Conoideocrella luteorostrata</name>
    <dbReference type="NCBI Taxonomy" id="1105319"/>
    <lineage>
        <taxon>Eukaryota</taxon>
        <taxon>Fungi</taxon>
        <taxon>Dikarya</taxon>
        <taxon>Ascomycota</taxon>
        <taxon>Pezizomycotina</taxon>
        <taxon>Sordariomycetes</taxon>
        <taxon>Hypocreomycetidae</taxon>
        <taxon>Hypocreales</taxon>
        <taxon>Clavicipitaceae</taxon>
        <taxon>Conoideocrella</taxon>
    </lineage>
</organism>
<evidence type="ECO:0000313" key="13">
    <source>
        <dbReference type="EMBL" id="KAK2591514.1"/>
    </source>
</evidence>
<evidence type="ECO:0000256" key="11">
    <source>
        <dbReference type="ARBA" id="ARBA00023136"/>
    </source>
</evidence>
<dbReference type="InterPro" id="IPR026050">
    <property type="entry name" value="C1GALT1/C1GALT1_chp1"/>
</dbReference>
<evidence type="ECO:0000256" key="9">
    <source>
        <dbReference type="ARBA" id="ARBA00022968"/>
    </source>
</evidence>
<accession>A0AAJ0CH31</accession>